<dbReference type="EMBL" id="PQIB02000009">
    <property type="protein sequence ID" value="RLN00466.1"/>
    <property type="molecule type" value="Genomic_DNA"/>
</dbReference>
<organism evidence="6 7">
    <name type="scientific">Panicum miliaceum</name>
    <name type="common">Proso millet</name>
    <name type="synonym">Broomcorn millet</name>
    <dbReference type="NCBI Taxonomy" id="4540"/>
    <lineage>
        <taxon>Eukaryota</taxon>
        <taxon>Viridiplantae</taxon>
        <taxon>Streptophyta</taxon>
        <taxon>Embryophyta</taxon>
        <taxon>Tracheophyta</taxon>
        <taxon>Spermatophyta</taxon>
        <taxon>Magnoliopsida</taxon>
        <taxon>Liliopsida</taxon>
        <taxon>Poales</taxon>
        <taxon>Poaceae</taxon>
        <taxon>PACMAD clade</taxon>
        <taxon>Panicoideae</taxon>
        <taxon>Panicodae</taxon>
        <taxon>Paniceae</taxon>
        <taxon>Panicinae</taxon>
        <taxon>Panicum</taxon>
        <taxon>Panicum sect. Panicum</taxon>
    </lineage>
</organism>
<dbReference type="SUPFAM" id="SSF57850">
    <property type="entry name" value="RING/U-box"/>
    <property type="match status" value="2"/>
</dbReference>
<dbReference type="Pfam" id="PF13639">
    <property type="entry name" value="zf-RING_2"/>
    <property type="match status" value="2"/>
</dbReference>
<dbReference type="PANTHER" id="PTHR45931:SF16">
    <property type="entry name" value="RING_U-BOX SUPERFAMILY PROTEIN"/>
    <property type="match status" value="1"/>
</dbReference>
<comment type="caution">
    <text evidence="6">The sequence shown here is derived from an EMBL/GenBank/DDBJ whole genome shotgun (WGS) entry which is preliminary data.</text>
</comment>
<protein>
    <recommendedName>
        <fullName evidence="5">RING-type domain-containing protein</fullName>
    </recommendedName>
</protein>
<dbReference type="GO" id="GO:0005634">
    <property type="term" value="C:nucleus"/>
    <property type="evidence" value="ECO:0007669"/>
    <property type="project" value="TreeGrafter"/>
</dbReference>
<dbReference type="Proteomes" id="UP000275267">
    <property type="component" value="Unassembled WGS sequence"/>
</dbReference>
<dbReference type="GO" id="GO:0061630">
    <property type="term" value="F:ubiquitin protein ligase activity"/>
    <property type="evidence" value="ECO:0007669"/>
    <property type="project" value="TreeGrafter"/>
</dbReference>
<evidence type="ECO:0000256" key="2">
    <source>
        <dbReference type="ARBA" id="ARBA00022771"/>
    </source>
</evidence>
<feature type="domain" description="RING-type" evidence="5">
    <location>
        <begin position="356"/>
        <end position="399"/>
    </location>
</feature>
<gene>
    <name evidence="6" type="ORF">C2845_PM06G13570</name>
</gene>
<evidence type="ECO:0000256" key="3">
    <source>
        <dbReference type="ARBA" id="ARBA00022833"/>
    </source>
</evidence>
<evidence type="ECO:0000256" key="4">
    <source>
        <dbReference type="PROSITE-ProRule" id="PRU00175"/>
    </source>
</evidence>
<dbReference type="PROSITE" id="PS50089">
    <property type="entry name" value="ZF_RING_2"/>
    <property type="match status" value="2"/>
</dbReference>
<evidence type="ECO:0000256" key="1">
    <source>
        <dbReference type="ARBA" id="ARBA00022723"/>
    </source>
</evidence>
<keyword evidence="1" id="KW-0479">Metal-binding</keyword>
<reference evidence="7" key="1">
    <citation type="journal article" date="2019" name="Nat. Commun.">
        <title>The genome of broomcorn millet.</title>
        <authorList>
            <person name="Zou C."/>
            <person name="Miki D."/>
            <person name="Li D."/>
            <person name="Tang Q."/>
            <person name="Xiao L."/>
            <person name="Rajput S."/>
            <person name="Deng P."/>
            <person name="Jia W."/>
            <person name="Huang R."/>
            <person name="Zhang M."/>
            <person name="Sun Y."/>
            <person name="Hu J."/>
            <person name="Fu X."/>
            <person name="Schnable P.S."/>
            <person name="Li F."/>
            <person name="Zhang H."/>
            <person name="Feng B."/>
            <person name="Zhu X."/>
            <person name="Liu R."/>
            <person name="Schnable J.C."/>
            <person name="Zhu J.-K."/>
            <person name="Zhang H."/>
        </authorList>
    </citation>
    <scope>NUCLEOTIDE SEQUENCE [LARGE SCALE GENOMIC DNA]</scope>
</reference>
<dbReference type="InterPro" id="IPR013083">
    <property type="entry name" value="Znf_RING/FYVE/PHD"/>
</dbReference>
<evidence type="ECO:0000313" key="7">
    <source>
        <dbReference type="Proteomes" id="UP000275267"/>
    </source>
</evidence>
<dbReference type="SMART" id="SM00184">
    <property type="entry name" value="RING"/>
    <property type="match status" value="2"/>
</dbReference>
<dbReference type="CDD" id="cd16454">
    <property type="entry name" value="RING-H2_PA-TM-RING"/>
    <property type="match status" value="1"/>
</dbReference>
<sequence>MADDAIMERSLAAAIESSVAATAGTLTCWLIPVQYQHHPFQEQEPAAAARLLPDDDDEGHIAGDVVAGLLDEISPRDSDLDERIVECPMAQRLLLLAMASLQREVVDDGQISSLLEAAEAYRDGGFGADDATAVASLGKQTFRAAGAGGDDGSADRQSCGICLEDFEDGDEISVMPCSGGHGFHTNCIAKWLGRYSNMCPLCRHALLGTQIKSIETTSSAHHAITVYRQSTMLVRFGSHGARTVHGHRRELGRGGTRRRLVWLRRRLHESTELFDQRSDDRDLVEQIVHRQVHEAMTLHLLARALGLDIETIIACLEEGANGGGGFGAVPASAAAVAALEKQTFYATEGCGGESECAICFEDFEDREEVSVMPCAHGHEYHTTCITKWLGRSNMCPLCRHELPTGVDGH</sequence>
<dbReference type="InterPro" id="IPR051834">
    <property type="entry name" value="RING_finger_E3_ligase"/>
</dbReference>
<dbReference type="AlphaFoldDB" id="A0A3L6RDA6"/>
<evidence type="ECO:0000259" key="5">
    <source>
        <dbReference type="PROSITE" id="PS50089"/>
    </source>
</evidence>
<feature type="domain" description="RING-type" evidence="5">
    <location>
        <begin position="159"/>
        <end position="203"/>
    </location>
</feature>
<dbReference type="GO" id="GO:0008270">
    <property type="term" value="F:zinc ion binding"/>
    <property type="evidence" value="ECO:0007669"/>
    <property type="project" value="UniProtKB-KW"/>
</dbReference>
<dbReference type="GO" id="GO:0006511">
    <property type="term" value="P:ubiquitin-dependent protein catabolic process"/>
    <property type="evidence" value="ECO:0007669"/>
    <property type="project" value="TreeGrafter"/>
</dbReference>
<dbReference type="InterPro" id="IPR001841">
    <property type="entry name" value="Znf_RING"/>
</dbReference>
<dbReference type="OrthoDB" id="1244524at2759"/>
<dbReference type="Gene3D" id="3.30.40.10">
    <property type="entry name" value="Zinc/RING finger domain, C3HC4 (zinc finger)"/>
    <property type="match status" value="2"/>
</dbReference>
<keyword evidence="7" id="KW-1185">Reference proteome</keyword>
<dbReference type="PANTHER" id="PTHR45931">
    <property type="entry name" value="SI:CH211-59O9.10"/>
    <property type="match status" value="1"/>
</dbReference>
<keyword evidence="2 4" id="KW-0863">Zinc-finger</keyword>
<keyword evidence="3" id="KW-0862">Zinc</keyword>
<proteinExistence type="predicted"/>
<accession>A0A3L6RDA6</accession>
<name>A0A3L6RDA6_PANMI</name>
<evidence type="ECO:0000313" key="6">
    <source>
        <dbReference type="EMBL" id="RLN00466.1"/>
    </source>
</evidence>
<dbReference type="STRING" id="4540.A0A3L6RDA6"/>